<evidence type="ECO:0000313" key="4">
    <source>
        <dbReference type="EMBL" id="MFD1936015.1"/>
    </source>
</evidence>
<proteinExistence type="predicted"/>
<dbReference type="Gene3D" id="3.40.33.10">
    <property type="entry name" value="CAP"/>
    <property type="match status" value="1"/>
</dbReference>
<dbReference type="RefSeq" id="WP_379576117.1">
    <property type="nucleotide sequence ID" value="NZ_JBHUFV010000047.1"/>
</dbReference>
<evidence type="ECO:0000256" key="2">
    <source>
        <dbReference type="SAM" id="SignalP"/>
    </source>
</evidence>
<gene>
    <name evidence="4" type="ORF">ACFSKW_31555</name>
</gene>
<feature type="chain" id="PRO_5046951761" evidence="2">
    <location>
        <begin position="24"/>
        <end position="285"/>
    </location>
</feature>
<accession>A0ABW4T4J1</accession>
<dbReference type="PANTHER" id="PTHR31157:SF1">
    <property type="entry name" value="SCP DOMAIN-CONTAINING PROTEIN"/>
    <property type="match status" value="1"/>
</dbReference>
<protein>
    <submittedName>
        <fullName evidence="4">CAP domain-containing protein</fullName>
    </submittedName>
</protein>
<evidence type="ECO:0000259" key="3">
    <source>
        <dbReference type="Pfam" id="PF00188"/>
    </source>
</evidence>
<keyword evidence="5" id="KW-1185">Reference proteome</keyword>
<evidence type="ECO:0000313" key="5">
    <source>
        <dbReference type="Proteomes" id="UP001597368"/>
    </source>
</evidence>
<reference evidence="5" key="1">
    <citation type="journal article" date="2019" name="Int. J. Syst. Evol. Microbiol.">
        <title>The Global Catalogue of Microorganisms (GCM) 10K type strain sequencing project: providing services to taxonomists for standard genome sequencing and annotation.</title>
        <authorList>
            <consortium name="The Broad Institute Genomics Platform"/>
            <consortium name="The Broad Institute Genome Sequencing Center for Infectious Disease"/>
            <person name="Wu L."/>
            <person name="Ma J."/>
        </authorList>
    </citation>
    <scope>NUCLEOTIDE SEQUENCE [LARGE SCALE GENOMIC DNA]</scope>
    <source>
        <strain evidence="5">ICMP 6774ER</strain>
    </source>
</reference>
<dbReference type="CDD" id="cd05379">
    <property type="entry name" value="CAP_bacterial"/>
    <property type="match status" value="1"/>
</dbReference>
<organism evidence="4 5">
    <name type="scientific">Nonomuraea mangrovi</name>
    <dbReference type="NCBI Taxonomy" id="2316207"/>
    <lineage>
        <taxon>Bacteria</taxon>
        <taxon>Bacillati</taxon>
        <taxon>Actinomycetota</taxon>
        <taxon>Actinomycetes</taxon>
        <taxon>Streptosporangiales</taxon>
        <taxon>Streptosporangiaceae</taxon>
        <taxon>Nonomuraea</taxon>
    </lineage>
</organism>
<evidence type="ECO:0000256" key="1">
    <source>
        <dbReference type="SAM" id="MobiDB-lite"/>
    </source>
</evidence>
<sequence length="285" mass="29945">MRRQLQALACLGSLAALSTPVTAAHAETQPNSCRVVAAKPYLDTNGVVRGGAARTGCDDQARLRVRIVEVRPGPDRLLKSGSQLVTNGRVVAGVRCSDVPRRLYVTATDYRGNARRSGVAVLSCDSVPTPTPTPTTSPTATPTTTATPTPTPTSTPTGGGSTVEDEVVKLTNAERASGGCKPLTHDPKLHAAAEGHSADMAAKGYFDHTSPDGRNPGDRIKASGFSPVTAWGENIAKGQRTAADVVRGWMNSPGHRANIMNCNYTHIGVGHDSKGPHWTQVFARH</sequence>
<dbReference type="Pfam" id="PF00188">
    <property type="entry name" value="CAP"/>
    <property type="match status" value="1"/>
</dbReference>
<dbReference type="InterPro" id="IPR035940">
    <property type="entry name" value="CAP_sf"/>
</dbReference>
<feature type="domain" description="SCP" evidence="3">
    <location>
        <begin position="169"/>
        <end position="280"/>
    </location>
</feature>
<feature type="signal peptide" evidence="2">
    <location>
        <begin position="1"/>
        <end position="23"/>
    </location>
</feature>
<comment type="caution">
    <text evidence="4">The sequence shown here is derived from an EMBL/GenBank/DDBJ whole genome shotgun (WGS) entry which is preliminary data.</text>
</comment>
<dbReference type="SUPFAM" id="SSF55797">
    <property type="entry name" value="PR-1-like"/>
    <property type="match status" value="1"/>
</dbReference>
<feature type="compositionally biased region" description="Low complexity" evidence="1">
    <location>
        <begin position="136"/>
        <end position="156"/>
    </location>
</feature>
<dbReference type="EMBL" id="JBHUFV010000047">
    <property type="protein sequence ID" value="MFD1936015.1"/>
    <property type="molecule type" value="Genomic_DNA"/>
</dbReference>
<dbReference type="InterPro" id="IPR014044">
    <property type="entry name" value="CAP_dom"/>
</dbReference>
<dbReference type="PANTHER" id="PTHR31157">
    <property type="entry name" value="SCP DOMAIN-CONTAINING PROTEIN"/>
    <property type="match status" value="1"/>
</dbReference>
<feature type="region of interest" description="Disordered" evidence="1">
    <location>
        <begin position="123"/>
        <end position="163"/>
    </location>
</feature>
<dbReference type="Proteomes" id="UP001597368">
    <property type="component" value="Unassembled WGS sequence"/>
</dbReference>
<keyword evidence="2" id="KW-0732">Signal</keyword>
<name>A0ABW4T4J1_9ACTN</name>